<evidence type="ECO:0000256" key="1">
    <source>
        <dbReference type="ARBA" id="ARBA00023125"/>
    </source>
</evidence>
<dbReference type="Gene3D" id="1.10.260.40">
    <property type="entry name" value="lambda repressor-like DNA-binding domains"/>
    <property type="match status" value="1"/>
</dbReference>
<gene>
    <name evidence="3" type="ORF">GSH16_09565</name>
</gene>
<dbReference type="SUPFAM" id="SSF47413">
    <property type="entry name" value="lambda repressor-like DNA-binding domains"/>
    <property type="match status" value="1"/>
</dbReference>
<dbReference type="SMART" id="SM00530">
    <property type="entry name" value="HTH_XRE"/>
    <property type="match status" value="1"/>
</dbReference>
<protein>
    <submittedName>
        <fullName evidence="3">Helix-turn-helix domain-containing protein</fullName>
    </submittedName>
</protein>
<keyword evidence="1" id="KW-0238">DNA-binding</keyword>
<dbReference type="PANTHER" id="PTHR46558">
    <property type="entry name" value="TRACRIPTIONAL REGULATORY PROTEIN-RELATED-RELATED"/>
    <property type="match status" value="1"/>
</dbReference>
<evidence type="ECO:0000259" key="2">
    <source>
        <dbReference type="PROSITE" id="PS50943"/>
    </source>
</evidence>
<dbReference type="InterPro" id="IPR010982">
    <property type="entry name" value="Lambda_DNA-bd_dom_sf"/>
</dbReference>
<dbReference type="AlphaFoldDB" id="A0A6B0TMB0"/>
<comment type="caution">
    <text evidence="3">The sequence shown here is derived from an EMBL/GenBank/DDBJ whole genome shotgun (WGS) entry which is preliminary data.</text>
</comment>
<dbReference type="PROSITE" id="PS50943">
    <property type="entry name" value="HTH_CROC1"/>
    <property type="match status" value="1"/>
</dbReference>
<sequence>MDLETDFEEDVATLGDRITAARLQAGLDQAGLAQAIGLSPKTIANWELDRTEPRANRMQMLAGVLNVSLGWLMNGTAGDEAALAPGDETDAMRAEIEAIRTLHKELGDRLERLILLVDRAEEKP</sequence>
<evidence type="ECO:0000313" key="3">
    <source>
        <dbReference type="EMBL" id="MXU65697.1"/>
    </source>
</evidence>
<dbReference type="PANTHER" id="PTHR46558:SF13">
    <property type="entry name" value="HTH-TYPE TRANSCRIPTIONAL REGULATOR IMMR"/>
    <property type="match status" value="1"/>
</dbReference>
<accession>A0A6B0TMB0</accession>
<dbReference type="EMBL" id="WUWG01000003">
    <property type="protein sequence ID" value="MXU65697.1"/>
    <property type="molecule type" value="Genomic_DNA"/>
</dbReference>
<dbReference type="GO" id="GO:0003677">
    <property type="term" value="F:DNA binding"/>
    <property type="evidence" value="ECO:0007669"/>
    <property type="project" value="UniProtKB-KW"/>
</dbReference>
<evidence type="ECO:0000313" key="4">
    <source>
        <dbReference type="Proteomes" id="UP000436016"/>
    </source>
</evidence>
<name>A0A6B0TMB0_9RHOB</name>
<dbReference type="CDD" id="cd00093">
    <property type="entry name" value="HTH_XRE"/>
    <property type="match status" value="1"/>
</dbReference>
<dbReference type="Proteomes" id="UP000436016">
    <property type="component" value="Unassembled WGS sequence"/>
</dbReference>
<dbReference type="Pfam" id="PF01381">
    <property type="entry name" value="HTH_3"/>
    <property type="match status" value="1"/>
</dbReference>
<proteinExistence type="predicted"/>
<feature type="domain" description="HTH cro/C1-type" evidence="2">
    <location>
        <begin position="18"/>
        <end position="72"/>
    </location>
</feature>
<keyword evidence="4" id="KW-1185">Reference proteome</keyword>
<dbReference type="InterPro" id="IPR001387">
    <property type="entry name" value="Cro/C1-type_HTH"/>
</dbReference>
<organism evidence="3 4">
    <name type="scientific">Oceanomicrobium pacificus</name>
    <dbReference type="NCBI Taxonomy" id="2692916"/>
    <lineage>
        <taxon>Bacteria</taxon>
        <taxon>Pseudomonadati</taxon>
        <taxon>Pseudomonadota</taxon>
        <taxon>Alphaproteobacteria</taxon>
        <taxon>Rhodobacterales</taxon>
        <taxon>Paracoccaceae</taxon>
        <taxon>Oceanomicrobium</taxon>
    </lineage>
</organism>
<reference evidence="3 4" key="1">
    <citation type="submission" date="2019-12" db="EMBL/GenBank/DDBJ databases">
        <title>Strain KN286 was isolated from seawater, which was collected from Caroline Seamount in the tropical western Pacific.</title>
        <authorList>
            <person name="Wang Q."/>
        </authorList>
    </citation>
    <scope>NUCLEOTIDE SEQUENCE [LARGE SCALE GENOMIC DNA]</scope>
    <source>
        <strain evidence="3 4">KN286</strain>
    </source>
</reference>